<dbReference type="InterPro" id="IPR006130">
    <property type="entry name" value="Asp/Orn_carbamoylTrfase"/>
</dbReference>
<dbReference type="SUPFAM" id="SSF53671">
    <property type="entry name" value="Aspartate/ornithine carbamoyltransferase"/>
    <property type="match status" value="1"/>
</dbReference>
<dbReference type="RefSeq" id="WP_306091687.1">
    <property type="nucleotide sequence ID" value="NZ_CP120992.1"/>
</dbReference>
<comment type="similarity">
    <text evidence="2">Belongs to the aspartate/ornithine carbamoyltransferase superfamily.</text>
</comment>
<evidence type="ECO:0000259" key="3">
    <source>
        <dbReference type="Pfam" id="PF00185"/>
    </source>
</evidence>
<protein>
    <submittedName>
        <fullName evidence="5">Ornithine carbamoyltransferase</fullName>
    </submittedName>
</protein>
<evidence type="ECO:0000256" key="1">
    <source>
        <dbReference type="ARBA" id="ARBA00022679"/>
    </source>
</evidence>
<dbReference type="InterPro" id="IPR002292">
    <property type="entry name" value="Orn/put_carbamltrans"/>
</dbReference>
<organism evidence="5 6">
    <name type="scientific">Streptomyces laculatispora</name>
    <dbReference type="NCBI Taxonomy" id="887464"/>
    <lineage>
        <taxon>Bacteria</taxon>
        <taxon>Bacillati</taxon>
        <taxon>Actinomycetota</taxon>
        <taxon>Actinomycetes</taxon>
        <taxon>Kitasatosporales</taxon>
        <taxon>Streptomycetaceae</taxon>
        <taxon>Streptomyces</taxon>
    </lineage>
</organism>
<dbReference type="InterPro" id="IPR036901">
    <property type="entry name" value="Asp/Orn_carbamoylTrfase_sf"/>
</dbReference>
<dbReference type="PRINTS" id="PR00102">
    <property type="entry name" value="OTCASE"/>
</dbReference>
<proteinExistence type="inferred from homology"/>
<sequence>MPSVPALAFALFLALALVKGNSPMRNLISLADLTPAELDHLVRRAVSFGRDGIVPKPLAGRQIGLYFRKSSTRTRTSFWSGATRLGADVITFGPNELQLTTGETVEDTARVLGQYLDALVVRTNGDVEEIRRLGSSQDLAVVNALSLDEHPTQAIADLATLTEQFGSLDGLHLLAVGEGNSSGAALALAAALTPGLRLTLLCPQGYEVPKDTLDLAAELSDGKALVTQIVTPGEVEGPVDAVYTSRWQTMGVSKENPDWLGDFDGFQINRGFLERFGGPQTVFLHDLPAVRGEEVTDEVLDGPASLAWRQAHHKMTAAAAVLEWCVAGAQD</sequence>
<evidence type="ECO:0000256" key="2">
    <source>
        <dbReference type="RuleBase" id="RU003634"/>
    </source>
</evidence>
<accession>A0ABY9IDQ7</accession>
<keyword evidence="1 2" id="KW-0808">Transferase</keyword>
<keyword evidence="6" id="KW-1185">Reference proteome</keyword>
<dbReference type="PANTHER" id="PTHR45753">
    <property type="entry name" value="ORNITHINE CARBAMOYLTRANSFERASE, MITOCHONDRIAL"/>
    <property type="match status" value="1"/>
</dbReference>
<dbReference type="Pfam" id="PF02729">
    <property type="entry name" value="OTCace_N"/>
    <property type="match status" value="1"/>
</dbReference>
<name>A0ABY9IDQ7_9ACTN</name>
<feature type="domain" description="Aspartate/ornithine carbamoyltransferase Asp/Orn-binding" evidence="3">
    <location>
        <begin position="170"/>
        <end position="325"/>
    </location>
</feature>
<evidence type="ECO:0000313" key="5">
    <source>
        <dbReference type="EMBL" id="WLQ44384.1"/>
    </source>
</evidence>
<dbReference type="EMBL" id="CP120992">
    <property type="protein sequence ID" value="WLQ44384.1"/>
    <property type="molecule type" value="Genomic_DNA"/>
</dbReference>
<dbReference type="InterPro" id="IPR006132">
    <property type="entry name" value="Asp/Orn_carbamoyltranf_P-bd"/>
</dbReference>
<dbReference type="Pfam" id="PF00185">
    <property type="entry name" value="OTCace"/>
    <property type="match status" value="1"/>
</dbReference>
<dbReference type="InterPro" id="IPR006131">
    <property type="entry name" value="Asp_carbamoyltransf_Asp/Orn-bd"/>
</dbReference>
<dbReference type="Gene3D" id="3.40.50.1370">
    <property type="entry name" value="Aspartate/ornithine carbamoyltransferase"/>
    <property type="match status" value="2"/>
</dbReference>
<dbReference type="PRINTS" id="PR00100">
    <property type="entry name" value="AOTCASE"/>
</dbReference>
<gene>
    <name evidence="5" type="ORF">P8A22_33425</name>
</gene>
<dbReference type="PROSITE" id="PS00097">
    <property type="entry name" value="CARBAMOYLTRANSFERASE"/>
    <property type="match status" value="1"/>
</dbReference>
<dbReference type="Proteomes" id="UP001229952">
    <property type="component" value="Chromosome"/>
</dbReference>
<feature type="domain" description="Aspartate/ornithine carbamoyltransferase carbamoyl-P binding" evidence="4">
    <location>
        <begin position="25"/>
        <end position="163"/>
    </location>
</feature>
<evidence type="ECO:0000313" key="6">
    <source>
        <dbReference type="Proteomes" id="UP001229952"/>
    </source>
</evidence>
<reference evidence="5 6" key="1">
    <citation type="submission" date="2023-03" db="EMBL/GenBank/DDBJ databases">
        <title>Isolation and description of six Streptomyces strains from soil environments, able to metabolize different microbial glucans.</title>
        <authorList>
            <person name="Widen T."/>
            <person name="Larsbrink J."/>
        </authorList>
    </citation>
    <scope>NUCLEOTIDE SEQUENCE [LARGE SCALE GENOMIC DNA]</scope>
    <source>
        <strain evidence="5 6">Mut2</strain>
    </source>
</reference>
<evidence type="ECO:0000259" key="4">
    <source>
        <dbReference type="Pfam" id="PF02729"/>
    </source>
</evidence>
<dbReference type="PANTHER" id="PTHR45753:SF3">
    <property type="entry name" value="ORNITHINE TRANSCARBAMYLASE, MITOCHONDRIAL"/>
    <property type="match status" value="1"/>
</dbReference>